<keyword evidence="3" id="KW-1185">Reference proteome</keyword>
<dbReference type="AlphaFoldDB" id="A0A9P7UAB2"/>
<sequence length="55" mass="6272">MIYVMKNTTTYAQRMPTFLEQYPKDCSIYRSPSIISEPGTAPTTAQVRPDIERSS</sequence>
<gene>
    <name evidence="2" type="ORF">JMJ77_015268</name>
</gene>
<organism evidence="2 3">
    <name type="scientific">Colletotrichum scovillei</name>
    <dbReference type="NCBI Taxonomy" id="1209932"/>
    <lineage>
        <taxon>Eukaryota</taxon>
        <taxon>Fungi</taxon>
        <taxon>Dikarya</taxon>
        <taxon>Ascomycota</taxon>
        <taxon>Pezizomycotina</taxon>
        <taxon>Sordariomycetes</taxon>
        <taxon>Hypocreomycetidae</taxon>
        <taxon>Glomerellales</taxon>
        <taxon>Glomerellaceae</taxon>
        <taxon>Colletotrichum</taxon>
        <taxon>Colletotrichum acutatum species complex</taxon>
    </lineage>
</organism>
<proteinExistence type="predicted"/>
<name>A0A9P7UAB2_9PEZI</name>
<evidence type="ECO:0000256" key="1">
    <source>
        <dbReference type="SAM" id="MobiDB-lite"/>
    </source>
</evidence>
<reference evidence="2" key="1">
    <citation type="submission" date="2021-05" db="EMBL/GenBank/DDBJ databases">
        <title>Comparative genomics of three Colletotrichum scovillei strains and genetic complementation revealed genes involved fungal growth and virulence on chili pepper.</title>
        <authorList>
            <person name="Hsieh D.-K."/>
            <person name="Chuang S.-C."/>
            <person name="Chen C.-Y."/>
            <person name="Chao Y.-T."/>
            <person name="Lu M.-Y.J."/>
            <person name="Lee M.-H."/>
            <person name="Shih M.-C."/>
        </authorList>
    </citation>
    <scope>NUCLEOTIDE SEQUENCE</scope>
    <source>
        <strain evidence="2">Coll-153</strain>
    </source>
</reference>
<dbReference type="EMBL" id="JAESDN010000008">
    <property type="protein sequence ID" value="KAG7047051.1"/>
    <property type="molecule type" value="Genomic_DNA"/>
</dbReference>
<accession>A0A9P7UAB2</accession>
<evidence type="ECO:0000313" key="3">
    <source>
        <dbReference type="Proteomes" id="UP000699042"/>
    </source>
</evidence>
<comment type="caution">
    <text evidence="2">The sequence shown here is derived from an EMBL/GenBank/DDBJ whole genome shotgun (WGS) entry which is preliminary data.</text>
</comment>
<protein>
    <submittedName>
        <fullName evidence="2">ABC-2 type transporter</fullName>
    </submittedName>
</protein>
<evidence type="ECO:0000313" key="2">
    <source>
        <dbReference type="EMBL" id="KAG7047051.1"/>
    </source>
</evidence>
<dbReference type="Proteomes" id="UP000699042">
    <property type="component" value="Unassembled WGS sequence"/>
</dbReference>
<feature type="region of interest" description="Disordered" evidence="1">
    <location>
        <begin position="33"/>
        <end position="55"/>
    </location>
</feature>